<dbReference type="AlphaFoldDB" id="A0A142W1Y9"/>
<feature type="region of interest" description="Disordered" evidence="1">
    <location>
        <begin position="106"/>
        <end position="128"/>
    </location>
</feature>
<reference evidence="3" key="1">
    <citation type="submission" date="2015-11" db="EMBL/GenBank/DDBJ databases">
        <title>Complete genome sequence of a polyethylene glycol-degrading strain Sphingopyxis terrae strain 203-1 (NBRC 15098).</title>
        <authorList>
            <person name="Yoshiyuki O."/>
            <person name="Shouta N."/>
            <person name="Nagata Y."/>
            <person name="Numata M."/>
            <person name="Tsuchikane K."/>
            <person name="Hosoyama A."/>
            <person name="Yamazoe A."/>
            <person name="Tsuda M."/>
            <person name="Fujita N."/>
            <person name="Kawai F."/>
        </authorList>
    </citation>
    <scope>NUCLEOTIDE SEQUENCE [LARGE SCALE GENOMIC DNA]</scope>
    <source>
        <strain evidence="3">203-1</strain>
    </source>
</reference>
<reference evidence="2 3" key="2">
    <citation type="journal article" date="2016" name="Genome Announc.">
        <title>Complete Genome Sequence of Sphingopyxis terrae Strain 203-1 (NBRC 111660), a Polyethylene Glycol Degrader.</title>
        <authorList>
            <person name="Ohtsubo Y."/>
            <person name="Nonoyama S."/>
            <person name="Nagata Y."/>
            <person name="Numata M."/>
            <person name="Tsuchikane K."/>
            <person name="Hosoyama A."/>
            <person name="Yamazoe A."/>
            <person name="Tsuda M."/>
            <person name="Fujita N."/>
            <person name="Kawai F."/>
        </authorList>
    </citation>
    <scope>NUCLEOTIDE SEQUENCE [LARGE SCALE GENOMIC DNA]</scope>
    <source>
        <strain evidence="2 3">203-1</strain>
    </source>
</reference>
<dbReference type="Proteomes" id="UP000076234">
    <property type="component" value="Chromosome"/>
</dbReference>
<dbReference type="EMBL" id="CP013342">
    <property type="protein sequence ID" value="AMU95567.1"/>
    <property type="molecule type" value="Genomic_DNA"/>
</dbReference>
<evidence type="ECO:0000313" key="3">
    <source>
        <dbReference type="Proteomes" id="UP000076234"/>
    </source>
</evidence>
<dbReference type="STRING" id="1219058.AOA14_13205"/>
<proteinExistence type="predicted"/>
<name>A0A142W1Y9_9SPHN</name>
<evidence type="ECO:0000313" key="2">
    <source>
        <dbReference type="EMBL" id="AMU95567.1"/>
    </source>
</evidence>
<gene>
    <name evidence="2" type="ORF">AOA14_13205</name>
</gene>
<organism evidence="2 3">
    <name type="scientific">Sphingopyxis terrae subsp. terrae NBRC 15098</name>
    <dbReference type="NCBI Taxonomy" id="1219058"/>
    <lineage>
        <taxon>Bacteria</taxon>
        <taxon>Pseudomonadati</taxon>
        <taxon>Pseudomonadota</taxon>
        <taxon>Alphaproteobacteria</taxon>
        <taxon>Sphingomonadales</taxon>
        <taxon>Sphingomonadaceae</taxon>
        <taxon>Sphingopyxis</taxon>
    </lineage>
</organism>
<accession>A0A142W1Y9</accession>
<protein>
    <submittedName>
        <fullName evidence="2">Uncharacterized protein</fullName>
    </submittedName>
</protein>
<evidence type="ECO:0000256" key="1">
    <source>
        <dbReference type="SAM" id="MobiDB-lite"/>
    </source>
</evidence>
<dbReference type="RefSeq" id="WP_003039123.1">
    <property type="nucleotide sequence ID" value="NZ_CP013342.1"/>
</dbReference>
<feature type="compositionally biased region" description="Acidic residues" evidence="1">
    <location>
        <begin position="115"/>
        <end position="128"/>
    </location>
</feature>
<sequence>MSAARNRLVNALRRSMLQRAALRRQADTARAAFKPSALIDRGKYRLQAKVDDTAQAVRDEFRSNRLPIALAAVAGTLWLLREPIKEHAPRLARRIQNVASDLADRLRPATAGAAEDIEQMEEDDEALR</sequence>
<dbReference type="KEGG" id="ster:AOA14_13205"/>